<dbReference type="PANTHER" id="PTHR37254">
    <property type="entry name" value="OS01G0100500 PROTEIN"/>
    <property type="match status" value="1"/>
</dbReference>
<gene>
    <name evidence="2" type="ORF">URODEC1_LOCUS38605</name>
</gene>
<feature type="transmembrane region" description="Helical" evidence="1">
    <location>
        <begin position="397"/>
        <end position="423"/>
    </location>
</feature>
<reference evidence="2 3" key="2">
    <citation type="submission" date="2024-10" db="EMBL/GenBank/DDBJ databases">
        <authorList>
            <person name="Ryan C."/>
        </authorList>
    </citation>
    <scope>NUCLEOTIDE SEQUENCE [LARGE SCALE GENOMIC DNA]</scope>
</reference>
<dbReference type="EMBL" id="OZ075127">
    <property type="protein sequence ID" value="CAL4950827.1"/>
    <property type="molecule type" value="Genomic_DNA"/>
</dbReference>
<accession>A0ABC8YYL5</accession>
<organism evidence="2 3">
    <name type="scientific">Urochloa decumbens</name>
    <dbReference type="NCBI Taxonomy" id="240449"/>
    <lineage>
        <taxon>Eukaryota</taxon>
        <taxon>Viridiplantae</taxon>
        <taxon>Streptophyta</taxon>
        <taxon>Embryophyta</taxon>
        <taxon>Tracheophyta</taxon>
        <taxon>Spermatophyta</taxon>
        <taxon>Magnoliopsida</taxon>
        <taxon>Liliopsida</taxon>
        <taxon>Poales</taxon>
        <taxon>Poaceae</taxon>
        <taxon>PACMAD clade</taxon>
        <taxon>Panicoideae</taxon>
        <taxon>Panicodae</taxon>
        <taxon>Paniceae</taxon>
        <taxon>Melinidinae</taxon>
        <taxon>Urochloa</taxon>
    </lineage>
</organism>
<keyword evidence="1" id="KW-0472">Membrane</keyword>
<evidence type="ECO:0000313" key="2">
    <source>
        <dbReference type="EMBL" id="CAL4950827.1"/>
    </source>
</evidence>
<protein>
    <submittedName>
        <fullName evidence="2">Uncharacterized protein</fullName>
    </submittedName>
</protein>
<dbReference type="AlphaFoldDB" id="A0ABC8YYL5"/>
<keyword evidence="1" id="KW-1133">Transmembrane helix</keyword>
<dbReference type="Proteomes" id="UP001497457">
    <property type="component" value="Chromosome 17b"/>
</dbReference>
<keyword evidence="3" id="KW-1185">Reference proteome</keyword>
<name>A0ABC8YYL5_9POAL</name>
<keyword evidence="1" id="KW-0812">Transmembrane</keyword>
<evidence type="ECO:0000313" key="3">
    <source>
        <dbReference type="Proteomes" id="UP001497457"/>
    </source>
</evidence>
<evidence type="ECO:0000256" key="1">
    <source>
        <dbReference type="SAM" id="Phobius"/>
    </source>
</evidence>
<feature type="transmembrane region" description="Helical" evidence="1">
    <location>
        <begin position="84"/>
        <end position="106"/>
    </location>
</feature>
<proteinExistence type="predicted"/>
<dbReference type="PANTHER" id="PTHR37254:SF1">
    <property type="entry name" value="OS01G0100500 PROTEIN"/>
    <property type="match status" value="1"/>
</dbReference>
<feature type="transmembrane region" description="Helical" evidence="1">
    <location>
        <begin position="149"/>
        <end position="173"/>
    </location>
</feature>
<sequence>MACAAAHMFAYNATLCACDPGYYLRASSSGGGNSSCAPLPGGAGDGFGDWHVGSVGATRNQSLYFLTPVLSLDVFRRLTQSQAVLLWAALAALIAWFAFCVAARFAGRDPARHKKLFDARFWVSRLDCIFDNNHYAEDQQILRKRKTELGGMFSVATLILFLGLVTVLLYQAINRRNVEVHRVKPANAPDLLDFVNDLEFHITTVSSMSCAQAVVPSTIAMGTPGFMDFRVQPLSTVLTYSCQNTSDGPSITLKCNGCRIPPRDHYVSWQFVDMPRQPAAAVGFQFNLTAKQHGDNSDISFVSGTISSNNFVDDKLKTFRGRDSNVLKIQLFPQIYNNHHGLKLLQPLLQDFTQGSTFSDVSSLNASLQNPSDGVINTTLYISYLSDYIMEISNERVLGPVSIIASIGGLYAFSVAIFLCVMAQCEGRIKKLRDEDTRMLKILSKQRAQRNWNKVRKFVMYTWGPSNLDPTDRSGKWPEGSVMDSLHGSFHKRRKPIRRGTSNGSKPKKPADMVQCFFFSDRSLCIRHLAIEIERVGEMQQPSSSR</sequence>
<reference evidence="3" key="1">
    <citation type="submission" date="2024-06" db="EMBL/GenBank/DDBJ databases">
        <authorList>
            <person name="Ryan C."/>
        </authorList>
    </citation>
    <scope>NUCLEOTIDE SEQUENCE [LARGE SCALE GENOMIC DNA]</scope>
</reference>